<gene>
    <name evidence="14" type="primary">LOC107424830</name>
</gene>
<comment type="subcellular location">
    <subcellularLocation>
        <location evidence="1 8 9">Nucleus</location>
    </subcellularLocation>
</comment>
<protein>
    <recommendedName>
        <fullName evidence="10">Homeobox-leucine zipper protein</fullName>
    </recommendedName>
    <alternativeName>
        <fullName evidence="10">HD-ZIP protein</fullName>
    </alternativeName>
    <alternativeName>
        <fullName evidence="10">Homeodomain transcription factor</fullName>
    </alternativeName>
</protein>
<evidence type="ECO:0000256" key="9">
    <source>
        <dbReference type="RuleBase" id="RU000682"/>
    </source>
</evidence>
<keyword evidence="6 8" id="KW-0539">Nucleus</keyword>
<dbReference type="SMART" id="SM00389">
    <property type="entry name" value="HOX"/>
    <property type="match status" value="1"/>
</dbReference>
<dbReference type="InterPro" id="IPR009057">
    <property type="entry name" value="Homeodomain-like_sf"/>
</dbReference>
<evidence type="ECO:0000256" key="5">
    <source>
        <dbReference type="ARBA" id="ARBA00023163"/>
    </source>
</evidence>
<organism evidence="13 14">
    <name type="scientific">Ziziphus jujuba</name>
    <name type="common">Chinese jujube</name>
    <name type="synonym">Ziziphus sativa</name>
    <dbReference type="NCBI Taxonomy" id="326968"/>
    <lineage>
        <taxon>Eukaryota</taxon>
        <taxon>Viridiplantae</taxon>
        <taxon>Streptophyta</taxon>
        <taxon>Embryophyta</taxon>
        <taxon>Tracheophyta</taxon>
        <taxon>Spermatophyta</taxon>
        <taxon>Magnoliopsida</taxon>
        <taxon>eudicotyledons</taxon>
        <taxon>Gunneridae</taxon>
        <taxon>Pentapetalae</taxon>
        <taxon>rosids</taxon>
        <taxon>fabids</taxon>
        <taxon>Rosales</taxon>
        <taxon>Rhamnaceae</taxon>
        <taxon>Paliureae</taxon>
        <taxon>Ziziphus</taxon>
    </lineage>
</organism>
<dbReference type="InterPro" id="IPR001356">
    <property type="entry name" value="HD"/>
</dbReference>
<name>A0A6P4AMZ0_ZIZJJ</name>
<evidence type="ECO:0000256" key="10">
    <source>
        <dbReference type="RuleBase" id="RU369038"/>
    </source>
</evidence>
<dbReference type="GO" id="GO:0005634">
    <property type="term" value="C:nucleus"/>
    <property type="evidence" value="ECO:0007669"/>
    <property type="project" value="UniProtKB-SubCell"/>
</dbReference>
<evidence type="ECO:0000313" key="13">
    <source>
        <dbReference type="Proteomes" id="UP001652623"/>
    </source>
</evidence>
<dbReference type="AlphaFoldDB" id="A0A6P4AMZ0"/>
<evidence type="ECO:0000256" key="11">
    <source>
        <dbReference type="SAM" id="MobiDB-lite"/>
    </source>
</evidence>
<dbReference type="GeneID" id="107424830"/>
<dbReference type="GO" id="GO:0045893">
    <property type="term" value="P:positive regulation of DNA-templated transcription"/>
    <property type="evidence" value="ECO:0007669"/>
    <property type="project" value="TreeGrafter"/>
</dbReference>
<dbReference type="Proteomes" id="UP001652623">
    <property type="component" value="Chromosome 7"/>
</dbReference>
<comment type="function">
    <text evidence="10">Transcription factor.</text>
</comment>
<dbReference type="FunCoup" id="A0A6P4AMZ0">
    <property type="interactions" value="80"/>
</dbReference>
<evidence type="ECO:0000256" key="2">
    <source>
        <dbReference type="ARBA" id="ARBA00023015"/>
    </source>
</evidence>
<dbReference type="KEGG" id="zju:107424830"/>
<comment type="similarity">
    <text evidence="7 10">Belongs to the HD-ZIP homeobox family. Class I subfamily.</text>
</comment>
<proteinExistence type="inferred from homology"/>
<evidence type="ECO:0000256" key="4">
    <source>
        <dbReference type="ARBA" id="ARBA00023155"/>
    </source>
</evidence>
<dbReference type="InterPro" id="IPR000047">
    <property type="entry name" value="HTH_motif"/>
</dbReference>
<dbReference type="PANTHER" id="PTHR24326:SF527">
    <property type="entry name" value="HOMEOBOX-LEUCINE ZIPPER PROTEIN ATHB-40"/>
    <property type="match status" value="1"/>
</dbReference>
<dbReference type="InterPro" id="IPR017970">
    <property type="entry name" value="Homeobox_CS"/>
</dbReference>
<reference evidence="14" key="1">
    <citation type="submission" date="2025-08" db="UniProtKB">
        <authorList>
            <consortium name="RefSeq"/>
        </authorList>
    </citation>
    <scope>IDENTIFICATION</scope>
    <source>
        <tissue evidence="14">Seedling</tissue>
    </source>
</reference>
<dbReference type="GO" id="GO:0043565">
    <property type="term" value="F:sequence-specific DNA binding"/>
    <property type="evidence" value="ECO:0007669"/>
    <property type="project" value="TreeGrafter"/>
</dbReference>
<sequence>MTTSMTNRVEDDLALISQLYPAGVYSQMVPQQAESSKPRRRRKKNKGGEAGGGGLKKRKLSTEQVNLLELNFGSEHKLESERKDRLASELGLDPRQVAVWFQNRRARWKNKKLEEEYSTLKKAHDAVIVEKCSLESEVLKLKEQLSEAEKDIQRLSERRVDSGSSNSPSSSLSMEAIDPPFLGGYGLEGYDDDVFYTQENNYIHGIEWMTMNLYM</sequence>
<dbReference type="CDD" id="cd00086">
    <property type="entry name" value="homeodomain"/>
    <property type="match status" value="1"/>
</dbReference>
<keyword evidence="5 10" id="KW-0804">Transcription</keyword>
<keyword evidence="13" id="KW-1185">Reference proteome</keyword>
<keyword evidence="3 8" id="KW-0238">DNA-binding</keyword>
<evidence type="ECO:0000256" key="3">
    <source>
        <dbReference type="ARBA" id="ARBA00023125"/>
    </source>
</evidence>
<dbReference type="FunFam" id="1.10.10.60:FF:000241">
    <property type="entry name" value="homeobox-leucine zipper protein ATHB-40"/>
    <property type="match status" value="1"/>
</dbReference>
<evidence type="ECO:0000256" key="7">
    <source>
        <dbReference type="ARBA" id="ARBA00025748"/>
    </source>
</evidence>
<feature type="DNA-binding region" description="Homeobox" evidence="8">
    <location>
        <begin position="58"/>
        <end position="112"/>
    </location>
</feature>
<dbReference type="InterPro" id="IPR045224">
    <property type="entry name" value="HDZip_class_I_plant"/>
</dbReference>
<dbReference type="PROSITE" id="PS00027">
    <property type="entry name" value="HOMEOBOX_1"/>
    <property type="match status" value="1"/>
</dbReference>
<dbReference type="RefSeq" id="XP_015890191.1">
    <property type="nucleotide sequence ID" value="XM_016034705.4"/>
</dbReference>
<evidence type="ECO:0000313" key="14">
    <source>
        <dbReference type="RefSeq" id="XP_015890191.1"/>
    </source>
</evidence>
<evidence type="ECO:0000259" key="12">
    <source>
        <dbReference type="PROSITE" id="PS50071"/>
    </source>
</evidence>
<feature type="compositionally biased region" description="Low complexity" evidence="11">
    <location>
        <begin position="162"/>
        <end position="173"/>
    </location>
</feature>
<keyword evidence="2 10" id="KW-0805">Transcription regulation</keyword>
<dbReference type="InParanoid" id="A0A6P4AMZ0"/>
<dbReference type="GO" id="GO:0009733">
    <property type="term" value="P:response to auxin"/>
    <property type="evidence" value="ECO:0007669"/>
    <property type="project" value="UniProtKB-ARBA"/>
</dbReference>
<evidence type="ECO:0000256" key="6">
    <source>
        <dbReference type="ARBA" id="ARBA00023242"/>
    </source>
</evidence>
<dbReference type="Gene3D" id="1.10.10.60">
    <property type="entry name" value="Homeodomain-like"/>
    <property type="match status" value="1"/>
</dbReference>
<evidence type="ECO:0000256" key="1">
    <source>
        <dbReference type="ARBA" id="ARBA00004123"/>
    </source>
</evidence>
<dbReference type="SUPFAM" id="SSF46689">
    <property type="entry name" value="Homeodomain-like"/>
    <property type="match status" value="1"/>
</dbReference>
<dbReference type="Pfam" id="PF00046">
    <property type="entry name" value="Homeodomain"/>
    <property type="match status" value="1"/>
</dbReference>
<feature type="region of interest" description="Disordered" evidence="11">
    <location>
        <begin position="27"/>
        <end position="58"/>
    </location>
</feature>
<dbReference type="PROSITE" id="PS50071">
    <property type="entry name" value="HOMEOBOX_2"/>
    <property type="match status" value="1"/>
</dbReference>
<evidence type="ECO:0000256" key="8">
    <source>
        <dbReference type="PROSITE-ProRule" id="PRU00108"/>
    </source>
</evidence>
<feature type="region of interest" description="Disordered" evidence="11">
    <location>
        <begin position="153"/>
        <end position="175"/>
    </location>
</feature>
<keyword evidence="4 8" id="KW-0371">Homeobox</keyword>
<dbReference type="PANTHER" id="PTHR24326">
    <property type="entry name" value="HOMEOBOX-LEUCINE ZIPPER PROTEIN"/>
    <property type="match status" value="1"/>
</dbReference>
<dbReference type="GO" id="GO:0000981">
    <property type="term" value="F:DNA-binding transcription factor activity, RNA polymerase II-specific"/>
    <property type="evidence" value="ECO:0007669"/>
    <property type="project" value="UniProtKB-UniRule"/>
</dbReference>
<dbReference type="PRINTS" id="PR00031">
    <property type="entry name" value="HTHREPRESSR"/>
</dbReference>
<accession>A0A6P4AMZ0</accession>
<feature type="domain" description="Homeobox" evidence="12">
    <location>
        <begin position="56"/>
        <end position="111"/>
    </location>
</feature>